<proteinExistence type="predicted"/>
<dbReference type="Proteomes" id="UP000019243">
    <property type="component" value="Unassembled WGS sequence"/>
</dbReference>
<comment type="caution">
    <text evidence="8">The sequence shown here is derived from an EMBL/GenBank/DDBJ whole genome shotgun (WGS) entry which is preliminary data.</text>
</comment>
<name>W7CDX7_9LIST</name>
<dbReference type="InterPro" id="IPR020846">
    <property type="entry name" value="MFS_dom"/>
</dbReference>
<keyword evidence="3 6" id="KW-0812">Transmembrane</keyword>
<keyword evidence="2" id="KW-0813">Transport</keyword>
<organism evidence="8 9">
    <name type="scientific">Brochothrix campestris FSL F6-1037</name>
    <dbReference type="NCBI Taxonomy" id="1265861"/>
    <lineage>
        <taxon>Bacteria</taxon>
        <taxon>Bacillati</taxon>
        <taxon>Bacillota</taxon>
        <taxon>Bacilli</taxon>
        <taxon>Bacillales</taxon>
        <taxon>Listeriaceae</taxon>
        <taxon>Brochothrix</taxon>
    </lineage>
</organism>
<evidence type="ECO:0000256" key="5">
    <source>
        <dbReference type="ARBA" id="ARBA00023136"/>
    </source>
</evidence>
<feature type="domain" description="Major facilitator superfamily (MFS) profile" evidence="7">
    <location>
        <begin position="1"/>
        <end position="103"/>
    </location>
</feature>
<dbReference type="Pfam" id="PF07690">
    <property type="entry name" value="MFS_1"/>
    <property type="match status" value="1"/>
</dbReference>
<dbReference type="PANTHER" id="PTHR23523:SF2">
    <property type="entry name" value="2-NITROIMIDAZOLE TRANSPORTER"/>
    <property type="match status" value="1"/>
</dbReference>
<accession>W7CDX7</accession>
<protein>
    <submittedName>
        <fullName evidence="8">ABC transporter permease</fullName>
    </submittedName>
</protein>
<evidence type="ECO:0000256" key="1">
    <source>
        <dbReference type="ARBA" id="ARBA00004651"/>
    </source>
</evidence>
<evidence type="ECO:0000256" key="4">
    <source>
        <dbReference type="ARBA" id="ARBA00022989"/>
    </source>
</evidence>
<dbReference type="SUPFAM" id="SSF103473">
    <property type="entry name" value="MFS general substrate transporter"/>
    <property type="match status" value="1"/>
</dbReference>
<evidence type="ECO:0000256" key="6">
    <source>
        <dbReference type="SAM" id="Phobius"/>
    </source>
</evidence>
<keyword evidence="9" id="KW-1185">Reference proteome</keyword>
<dbReference type="InterPro" id="IPR052524">
    <property type="entry name" value="MFS_Cyanate_Porter"/>
</dbReference>
<dbReference type="InterPro" id="IPR036259">
    <property type="entry name" value="MFS_trans_sf"/>
</dbReference>
<dbReference type="Gene3D" id="1.20.1250.20">
    <property type="entry name" value="MFS general substrate transporter like domains"/>
    <property type="match status" value="1"/>
</dbReference>
<feature type="transmembrane region" description="Helical" evidence="6">
    <location>
        <begin position="23"/>
        <end position="46"/>
    </location>
</feature>
<dbReference type="PROSITE" id="PS50850">
    <property type="entry name" value="MFS"/>
    <property type="match status" value="1"/>
</dbReference>
<gene>
    <name evidence="8" type="ORF">BCAMP_11965</name>
</gene>
<evidence type="ECO:0000259" key="7">
    <source>
        <dbReference type="PROSITE" id="PS50850"/>
    </source>
</evidence>
<evidence type="ECO:0000256" key="3">
    <source>
        <dbReference type="ARBA" id="ARBA00022692"/>
    </source>
</evidence>
<comment type="subcellular location">
    <subcellularLocation>
        <location evidence="1">Cell membrane</location>
        <topology evidence="1">Multi-pass membrane protein</topology>
    </subcellularLocation>
</comment>
<dbReference type="AlphaFoldDB" id="W7CDX7"/>
<evidence type="ECO:0000313" key="8">
    <source>
        <dbReference type="EMBL" id="EUJ35395.1"/>
    </source>
</evidence>
<dbReference type="InterPro" id="IPR011701">
    <property type="entry name" value="MFS"/>
</dbReference>
<dbReference type="GO" id="GO:0005886">
    <property type="term" value="C:plasma membrane"/>
    <property type="evidence" value="ECO:0007669"/>
    <property type="project" value="UniProtKB-SubCell"/>
</dbReference>
<dbReference type="PANTHER" id="PTHR23523">
    <property type="match status" value="1"/>
</dbReference>
<reference evidence="8 9" key="1">
    <citation type="submission" date="2012-12" db="EMBL/GenBank/DDBJ databases">
        <title>Novel taxa of Listeriaceae from agricultural environments in the United States.</title>
        <authorList>
            <person name="den Bakker H.C."/>
            <person name="Allred A."/>
            <person name="Warchocki S."/>
            <person name="Wright E.M."/>
            <person name="Burrell A."/>
            <person name="Nightingale K.K."/>
            <person name="Kephart D."/>
            <person name="Wiedmann M."/>
        </authorList>
    </citation>
    <scope>NUCLEOTIDE SEQUENCE [LARGE SCALE GENOMIC DNA]</scope>
    <source>
        <strain evidence="8 9">FSL F6-1037</strain>
    </source>
</reference>
<keyword evidence="4 6" id="KW-1133">Transmembrane helix</keyword>
<keyword evidence="5 6" id="KW-0472">Membrane</keyword>
<sequence>MNLRAPITLLGPLTNEIKLDLNMSATVAGLITTLPVLAFAAISPFISRIGNRFGMKNVLFSAVLFFILSERGALTWRNDALFSGDLFCWVGHCVCQRLATRVN</sequence>
<dbReference type="GO" id="GO:0022857">
    <property type="term" value="F:transmembrane transporter activity"/>
    <property type="evidence" value="ECO:0007669"/>
    <property type="project" value="InterPro"/>
</dbReference>
<dbReference type="STRING" id="1265861.BCAMP_11965"/>
<evidence type="ECO:0000256" key="2">
    <source>
        <dbReference type="ARBA" id="ARBA00022448"/>
    </source>
</evidence>
<dbReference type="EMBL" id="AODH01000057">
    <property type="protein sequence ID" value="EUJ35395.1"/>
    <property type="molecule type" value="Genomic_DNA"/>
</dbReference>
<evidence type="ECO:0000313" key="9">
    <source>
        <dbReference type="Proteomes" id="UP000019243"/>
    </source>
</evidence>